<evidence type="ECO:0000313" key="2">
    <source>
        <dbReference type="EMBL" id="EHM09235.1"/>
    </source>
</evidence>
<dbReference type="Gene3D" id="3.90.1210.10">
    <property type="entry name" value="Antifreeze-like/N-acetylneuraminic acid synthase C-terminal domain"/>
    <property type="match status" value="1"/>
</dbReference>
<dbReference type="InterPro" id="IPR013974">
    <property type="entry name" value="SAF"/>
</dbReference>
<sequence length="361" mass="39619">MRHGDGIYIIAEAGVNHNGSLDMALKLVEAAAKAGADAVKFQTFKADRLVRRGTPKAAYQMETSGAYEGQYEMLRRLELSEEDHLVLIERCRELKMDFLSSPFDDDSLDFLVGSLGLRTIKMGSGEVTNAPLLLKAASMGVDVILSTGMSTLGEVEEALACLAFGYLKVKDKPSKEALFKAYSSEEGQEVLRDRVTLLHCTTEYPAPLEGVNLRSMVTMREAFGLSVGYSDHTEGIGISLAAVALGAAVLEKHFTLDRSLPGPDHRASLEPLELAELVKSVRAVQLALGSQIKVPSSFEWENRRLVRRSVVARRTIQRGEVFAEDNLTCKRPGTGLPPSDVWRLLGKPSSRDYIDDEMVED</sequence>
<dbReference type="GO" id="GO:0016051">
    <property type="term" value="P:carbohydrate biosynthetic process"/>
    <property type="evidence" value="ECO:0007669"/>
    <property type="project" value="InterPro"/>
</dbReference>
<dbReference type="HOGENOM" id="CLU_1677045_0_0_0"/>
<accession>H0UMU0</accession>
<evidence type="ECO:0000313" key="3">
    <source>
        <dbReference type="Proteomes" id="UP000005730"/>
    </source>
</evidence>
<dbReference type="SUPFAM" id="SSF51269">
    <property type="entry name" value="AFP III-like domain"/>
    <property type="match status" value="1"/>
</dbReference>
<reference evidence="2 3" key="1">
    <citation type="submission" date="2011-10" db="EMBL/GenBank/DDBJ databases">
        <title>The Noncontiguous Finished genome of Thermanaerovibrio velox DSM 12556.</title>
        <authorList>
            <consortium name="US DOE Joint Genome Institute (JGI-PGF)"/>
            <person name="Lucas S."/>
            <person name="Copeland A."/>
            <person name="Lapidus A."/>
            <person name="Glavina del Rio T."/>
            <person name="Dalin E."/>
            <person name="Tice H."/>
            <person name="Bruce D."/>
            <person name="Goodwin L."/>
            <person name="Pitluck S."/>
            <person name="Peters L."/>
            <person name="Mikhailova N."/>
            <person name="Teshima H."/>
            <person name="Kyrpides N."/>
            <person name="Mavromatis K."/>
            <person name="Ivanova N."/>
            <person name="Markowitz V."/>
            <person name="Cheng J.-F."/>
            <person name="Hugenholtz P."/>
            <person name="Woyke T."/>
            <person name="Wu D."/>
            <person name="Spring S."/>
            <person name="Brambilla E.-M."/>
            <person name="Klenk H.-P."/>
            <person name="Eisen J.A."/>
        </authorList>
    </citation>
    <scope>NUCLEOTIDE SEQUENCE [LARGE SCALE GENOMIC DNA]</scope>
    <source>
        <strain evidence="2 3">DSM 12556</strain>
    </source>
</reference>
<dbReference type="CDD" id="cd11615">
    <property type="entry name" value="SAF_NeuB_like"/>
    <property type="match status" value="1"/>
</dbReference>
<gene>
    <name evidence="2" type="ORF">TheveDRAFT_0046</name>
</gene>
<dbReference type="STRING" id="926567.TheveDRAFT_0046"/>
<dbReference type="Pfam" id="PF03102">
    <property type="entry name" value="NeuB"/>
    <property type="match status" value="1"/>
</dbReference>
<dbReference type="eggNOG" id="COG2089">
    <property type="taxonomic scope" value="Bacteria"/>
</dbReference>
<dbReference type="Proteomes" id="UP000005730">
    <property type="component" value="Chromosome"/>
</dbReference>
<dbReference type="PANTHER" id="PTHR42966:SF1">
    <property type="entry name" value="SIALIC ACID SYNTHASE"/>
    <property type="match status" value="1"/>
</dbReference>
<dbReference type="InterPro" id="IPR057736">
    <property type="entry name" value="SAF_PseI/NeuA/NeuB"/>
</dbReference>
<proteinExistence type="predicted"/>
<dbReference type="Pfam" id="PF08666">
    <property type="entry name" value="SAF"/>
    <property type="match status" value="1"/>
</dbReference>
<organism evidence="2 3">
    <name type="scientific">Thermanaerovibrio velox DSM 12556</name>
    <dbReference type="NCBI Taxonomy" id="926567"/>
    <lineage>
        <taxon>Bacteria</taxon>
        <taxon>Thermotogati</taxon>
        <taxon>Synergistota</taxon>
        <taxon>Synergistia</taxon>
        <taxon>Synergistales</taxon>
        <taxon>Synergistaceae</taxon>
        <taxon>Thermanaerovibrio</taxon>
    </lineage>
</organism>
<dbReference type="GO" id="GO:0047444">
    <property type="term" value="F:N-acylneuraminate-9-phosphate synthase activity"/>
    <property type="evidence" value="ECO:0007669"/>
    <property type="project" value="TreeGrafter"/>
</dbReference>
<dbReference type="PANTHER" id="PTHR42966">
    <property type="entry name" value="N-ACETYLNEURAMINATE SYNTHASE"/>
    <property type="match status" value="1"/>
</dbReference>
<keyword evidence="3" id="KW-1185">Reference proteome</keyword>
<dbReference type="NCBIfam" id="TIGR03569">
    <property type="entry name" value="NeuB_NnaB"/>
    <property type="match status" value="1"/>
</dbReference>
<feature type="domain" description="AFP-like" evidence="1">
    <location>
        <begin position="309"/>
        <end position="361"/>
    </location>
</feature>
<dbReference type="InterPro" id="IPR006190">
    <property type="entry name" value="SAF_AFP_Neu5Ac"/>
</dbReference>
<dbReference type="InterPro" id="IPR051690">
    <property type="entry name" value="PseI-like"/>
</dbReference>
<protein>
    <submittedName>
        <fullName evidence="2">N-acetylneuraminate synthase</fullName>
    </submittedName>
</protein>
<dbReference type="Gene3D" id="3.20.20.70">
    <property type="entry name" value="Aldolase class I"/>
    <property type="match status" value="1"/>
</dbReference>
<dbReference type="InterPro" id="IPR013785">
    <property type="entry name" value="Aldolase_TIM"/>
</dbReference>
<dbReference type="InterPro" id="IPR036732">
    <property type="entry name" value="AFP_Neu5c_C_sf"/>
</dbReference>
<dbReference type="InterPro" id="IPR020007">
    <property type="entry name" value="NeuB/NeuA"/>
</dbReference>
<dbReference type="EMBL" id="CM001377">
    <property type="protein sequence ID" value="EHM09235.1"/>
    <property type="molecule type" value="Genomic_DNA"/>
</dbReference>
<dbReference type="SUPFAM" id="SSF51569">
    <property type="entry name" value="Aldolase"/>
    <property type="match status" value="1"/>
</dbReference>
<dbReference type="PROSITE" id="PS50844">
    <property type="entry name" value="AFP_LIKE"/>
    <property type="match status" value="1"/>
</dbReference>
<dbReference type="InterPro" id="IPR013132">
    <property type="entry name" value="PseI/NeuA/B-like_N"/>
</dbReference>
<name>H0UMU0_9BACT</name>
<evidence type="ECO:0000259" key="1">
    <source>
        <dbReference type="PROSITE" id="PS50844"/>
    </source>
</evidence>
<dbReference type="AlphaFoldDB" id="H0UMU0"/>